<reference evidence="1 2" key="1">
    <citation type="submission" date="2013-11" db="EMBL/GenBank/DDBJ databases">
        <title>Opisthorchis viverrini - life in the bile duct.</title>
        <authorList>
            <person name="Young N.D."/>
            <person name="Nagarajan N."/>
            <person name="Lin S.J."/>
            <person name="Korhonen P.K."/>
            <person name="Jex A.R."/>
            <person name="Hall R.S."/>
            <person name="Safavi-Hemami H."/>
            <person name="Kaewkong W."/>
            <person name="Bertrand D."/>
            <person name="Gao S."/>
            <person name="Seet Q."/>
            <person name="Wongkham S."/>
            <person name="Teh B.T."/>
            <person name="Wongkham C."/>
            <person name="Intapan P.M."/>
            <person name="Maleewong W."/>
            <person name="Yang X."/>
            <person name="Hu M."/>
            <person name="Wang Z."/>
            <person name="Hofmann A."/>
            <person name="Sternberg P.W."/>
            <person name="Tan P."/>
            <person name="Wang J."/>
            <person name="Gasser R.B."/>
        </authorList>
    </citation>
    <scope>NUCLEOTIDE SEQUENCE [LARGE SCALE GENOMIC DNA]</scope>
</reference>
<dbReference type="RefSeq" id="XP_009167185.1">
    <property type="nucleotide sequence ID" value="XM_009168921.1"/>
</dbReference>
<dbReference type="EMBL" id="KL596686">
    <property type="protein sequence ID" value="KER29039.1"/>
    <property type="molecule type" value="Genomic_DNA"/>
</dbReference>
<name>A0A075AGT3_OPIVI</name>
<evidence type="ECO:0000313" key="2">
    <source>
        <dbReference type="Proteomes" id="UP000054324"/>
    </source>
</evidence>
<dbReference type="AlphaFoldDB" id="A0A075AGT3"/>
<proteinExistence type="predicted"/>
<dbReference type="OrthoDB" id="269496at2759"/>
<gene>
    <name evidence="1" type="ORF">T265_04228</name>
</gene>
<organism evidence="1 2">
    <name type="scientific">Opisthorchis viverrini</name>
    <name type="common">Southeast Asian liver fluke</name>
    <dbReference type="NCBI Taxonomy" id="6198"/>
    <lineage>
        <taxon>Eukaryota</taxon>
        <taxon>Metazoa</taxon>
        <taxon>Spiralia</taxon>
        <taxon>Lophotrochozoa</taxon>
        <taxon>Platyhelminthes</taxon>
        <taxon>Trematoda</taxon>
        <taxon>Digenea</taxon>
        <taxon>Opisthorchiida</taxon>
        <taxon>Opisthorchiata</taxon>
        <taxon>Opisthorchiidae</taxon>
        <taxon>Opisthorchis</taxon>
    </lineage>
</organism>
<dbReference type="KEGG" id="ovi:T265_04228"/>
<sequence>MAITTCALIRTTSISEHYTFNAINSSSASDSVPILNLLTEGPVIRTGQLLHLDCSCLGLDNLTVSESSCFVWVARQLDTKRSSPTNVAQYWWRTMYSVRREHDSPTARWSKWLKREFTDRKVRGSDPTSASRLPLSRLGQLDSIPALVQPSGGMAARHRYLLKPLYLAL</sequence>
<dbReference type="GeneID" id="20318414"/>
<dbReference type="Proteomes" id="UP000054324">
    <property type="component" value="Unassembled WGS sequence"/>
</dbReference>
<dbReference type="STRING" id="6198.A0A075AGT3"/>
<keyword evidence="2" id="KW-1185">Reference proteome</keyword>
<protein>
    <submittedName>
        <fullName evidence="1">Uncharacterized protein</fullName>
    </submittedName>
</protein>
<accession>A0A075AGT3</accession>
<dbReference type="CTD" id="20318414"/>
<evidence type="ECO:0000313" key="1">
    <source>
        <dbReference type="EMBL" id="KER29039.1"/>
    </source>
</evidence>